<name>A0A6J4RGD5_9ACTN</name>
<dbReference type="InterPro" id="IPR043128">
    <property type="entry name" value="Rev_trsase/Diguanyl_cyclase"/>
</dbReference>
<dbReference type="PANTHER" id="PTHR45138">
    <property type="entry name" value="REGULATORY COMPONENTS OF SENSORY TRANSDUCTION SYSTEM"/>
    <property type="match status" value="1"/>
</dbReference>
<dbReference type="Gene3D" id="3.30.70.270">
    <property type="match status" value="1"/>
</dbReference>
<sequence>MLRNAGDAEGNNYERWHYVAGPDARRRAASVVDPWHRGLAAAKALERDRFRRLVFLRQLADSGRMLATRRDRQPYQAAVALLALGVLVIVLAVFVLGWMLDIATVRSIFPGAVGMKAQTAIGLGAGALAMVLLSAPTLGRRRTLGLVLASVPGSLGVAVLSEYVLGISLGIDELPFTDHDGRAAGIAYPGRFAPTTGVCFVLLSGALLTLDRGADWRWRPPELFALPMGIVACMSLIGYAYSIPAFYGPASAAKMAVHTALCLVALTVALLIARPRGRFLELATTTDPGGVMVRRMVPLCVVVPLALGWLHLRTVDWGLFDDEVGTWWLAATTIAGLVAMMWWCAASLSGADRKRRALEAQLFALANRDGLTGIFNRHRFVEELEVFLTRARRYGDTASLLLLDLDHFKPINDSLGHQAGDEMLRAVATELTAHVRASDVVGRIGGDEFAILLLDATPADVVARAEQLLAAIADVRVPAPDGQNRTTASIGIVAVDPAAGIGSSGLLEIADIAMYRAKRAGGGRVELARDAPLRRA</sequence>
<dbReference type="NCBIfam" id="TIGR00254">
    <property type="entry name" value="GGDEF"/>
    <property type="match status" value="1"/>
</dbReference>
<dbReference type="AlphaFoldDB" id="A0A6J4RGD5"/>
<accession>A0A6J4RGD5</accession>
<feature type="transmembrane region" description="Helical" evidence="1">
    <location>
        <begin position="78"/>
        <end position="100"/>
    </location>
</feature>
<feature type="transmembrane region" description="Helical" evidence="1">
    <location>
        <begin position="255"/>
        <end position="273"/>
    </location>
</feature>
<keyword evidence="1" id="KW-0472">Membrane</keyword>
<keyword evidence="1" id="KW-1133">Transmembrane helix</keyword>
<keyword evidence="1" id="KW-0812">Transmembrane</keyword>
<dbReference type="InterPro" id="IPR029787">
    <property type="entry name" value="Nucleotide_cyclase"/>
</dbReference>
<dbReference type="PANTHER" id="PTHR45138:SF9">
    <property type="entry name" value="DIGUANYLATE CYCLASE DGCM-RELATED"/>
    <property type="match status" value="1"/>
</dbReference>
<dbReference type="PROSITE" id="PS50887">
    <property type="entry name" value="GGDEF"/>
    <property type="match status" value="1"/>
</dbReference>
<dbReference type="SMART" id="SM00267">
    <property type="entry name" value="GGDEF"/>
    <property type="match status" value="1"/>
</dbReference>
<proteinExistence type="predicted"/>
<dbReference type="InterPro" id="IPR000160">
    <property type="entry name" value="GGDEF_dom"/>
</dbReference>
<feature type="transmembrane region" description="Helical" evidence="1">
    <location>
        <begin position="191"/>
        <end position="211"/>
    </location>
</feature>
<feature type="transmembrane region" description="Helical" evidence="1">
    <location>
        <begin position="146"/>
        <end position="171"/>
    </location>
</feature>
<gene>
    <name evidence="3" type="ORF">AVDCRST_MAG67-160</name>
</gene>
<dbReference type="GO" id="GO:0052621">
    <property type="term" value="F:diguanylate cyclase activity"/>
    <property type="evidence" value="ECO:0007669"/>
    <property type="project" value="TreeGrafter"/>
</dbReference>
<reference evidence="3" key="1">
    <citation type="submission" date="2020-02" db="EMBL/GenBank/DDBJ databases">
        <authorList>
            <person name="Meier V. D."/>
        </authorList>
    </citation>
    <scope>NUCLEOTIDE SEQUENCE</scope>
    <source>
        <strain evidence="3">AVDCRST_MAG67</strain>
    </source>
</reference>
<evidence type="ECO:0000259" key="2">
    <source>
        <dbReference type="PROSITE" id="PS50887"/>
    </source>
</evidence>
<feature type="transmembrane region" description="Helical" evidence="1">
    <location>
        <begin position="223"/>
        <end position="243"/>
    </location>
</feature>
<dbReference type="SUPFAM" id="SSF55073">
    <property type="entry name" value="Nucleotide cyclase"/>
    <property type="match status" value="1"/>
</dbReference>
<feature type="domain" description="GGDEF" evidence="2">
    <location>
        <begin position="396"/>
        <end position="530"/>
    </location>
</feature>
<dbReference type="FunFam" id="3.30.70.270:FF:000001">
    <property type="entry name" value="Diguanylate cyclase domain protein"/>
    <property type="match status" value="1"/>
</dbReference>
<evidence type="ECO:0000256" key="1">
    <source>
        <dbReference type="SAM" id="Phobius"/>
    </source>
</evidence>
<dbReference type="InterPro" id="IPR050469">
    <property type="entry name" value="Diguanylate_Cyclase"/>
</dbReference>
<dbReference type="EMBL" id="CADCVQ010000001">
    <property type="protein sequence ID" value="CAA9470407.1"/>
    <property type="molecule type" value="Genomic_DNA"/>
</dbReference>
<organism evidence="3">
    <name type="scientific">uncultured Solirubrobacteraceae bacterium</name>
    <dbReference type="NCBI Taxonomy" id="1162706"/>
    <lineage>
        <taxon>Bacteria</taxon>
        <taxon>Bacillati</taxon>
        <taxon>Actinomycetota</taxon>
        <taxon>Thermoleophilia</taxon>
        <taxon>Solirubrobacterales</taxon>
        <taxon>Solirubrobacteraceae</taxon>
        <taxon>environmental samples</taxon>
    </lineage>
</organism>
<protein>
    <submittedName>
        <fullName evidence="3">Diguanylate cyclase/phosphodiesterase (GGDEF &amp; EAL domains) with PAS/PAC sensor(S)</fullName>
    </submittedName>
</protein>
<feature type="transmembrane region" description="Helical" evidence="1">
    <location>
        <begin position="120"/>
        <end position="139"/>
    </location>
</feature>
<dbReference type="CDD" id="cd01949">
    <property type="entry name" value="GGDEF"/>
    <property type="match status" value="1"/>
</dbReference>
<dbReference type="Pfam" id="PF00990">
    <property type="entry name" value="GGDEF"/>
    <property type="match status" value="1"/>
</dbReference>
<feature type="transmembrane region" description="Helical" evidence="1">
    <location>
        <begin position="324"/>
        <end position="346"/>
    </location>
</feature>
<evidence type="ECO:0000313" key="3">
    <source>
        <dbReference type="EMBL" id="CAA9470407.1"/>
    </source>
</evidence>
<feature type="transmembrane region" description="Helical" evidence="1">
    <location>
        <begin position="293"/>
        <end position="312"/>
    </location>
</feature>